<dbReference type="PANTHER" id="PTHR42104">
    <property type="entry name" value="EXTRACELLULAR GUANYL-SPECIFIC RIBONUCLEASE RNTA (AFU_ORTHOLOGUE AFUA_4G03230)"/>
    <property type="match status" value="1"/>
</dbReference>
<evidence type="ECO:0000256" key="2">
    <source>
        <dbReference type="ARBA" id="ARBA00012549"/>
    </source>
</evidence>
<keyword evidence="3" id="KW-0540">Nuclease</keyword>
<dbReference type="EC" id="4.6.1.24" evidence="2"/>
<organism evidence="10 11">
    <name type="scientific">Sporothrix stenoceras</name>
    <dbReference type="NCBI Taxonomy" id="5173"/>
    <lineage>
        <taxon>Eukaryota</taxon>
        <taxon>Fungi</taxon>
        <taxon>Dikarya</taxon>
        <taxon>Ascomycota</taxon>
        <taxon>Pezizomycotina</taxon>
        <taxon>Sordariomycetes</taxon>
        <taxon>Sordariomycetidae</taxon>
        <taxon>Ophiostomatales</taxon>
        <taxon>Ophiostomataceae</taxon>
        <taxon>Sporothrix</taxon>
    </lineage>
</organism>
<gene>
    <name evidence="10" type="ORF">Sste5346_007856</name>
</gene>
<evidence type="ECO:0000256" key="6">
    <source>
        <dbReference type="ARBA" id="ARBA00023157"/>
    </source>
</evidence>
<evidence type="ECO:0000256" key="1">
    <source>
        <dbReference type="ARBA" id="ARBA00009006"/>
    </source>
</evidence>
<evidence type="ECO:0000256" key="3">
    <source>
        <dbReference type="ARBA" id="ARBA00022722"/>
    </source>
</evidence>
<evidence type="ECO:0000256" key="8">
    <source>
        <dbReference type="ARBA" id="ARBA00034015"/>
    </source>
</evidence>
<dbReference type="Proteomes" id="UP001583186">
    <property type="component" value="Unassembled WGS sequence"/>
</dbReference>
<comment type="similarity">
    <text evidence="1">Belongs to the ribonuclease N1/T1 family.</text>
</comment>
<evidence type="ECO:0000256" key="5">
    <source>
        <dbReference type="ARBA" id="ARBA00022801"/>
    </source>
</evidence>
<name>A0ABR3YRW5_9PEZI</name>
<evidence type="ECO:0000256" key="7">
    <source>
        <dbReference type="ARBA" id="ARBA00023239"/>
    </source>
</evidence>
<dbReference type="EMBL" id="JAWCUI010000056">
    <property type="protein sequence ID" value="KAL1891033.1"/>
    <property type="molecule type" value="Genomic_DNA"/>
</dbReference>
<reference evidence="10 11" key="1">
    <citation type="journal article" date="2024" name="IMA Fungus">
        <title>IMA Genome - F19 : A genome assembly and annotation guide to empower mycologists, including annotated draft genome sequences of Ceratocystis pirilliformis, Diaporthe australafricana, Fusarium ophioides, Paecilomyces lecythidis, and Sporothrix stenoceras.</title>
        <authorList>
            <person name="Aylward J."/>
            <person name="Wilson A.M."/>
            <person name="Visagie C.M."/>
            <person name="Spraker J."/>
            <person name="Barnes I."/>
            <person name="Buitendag C."/>
            <person name="Ceriani C."/>
            <person name="Del Mar Angel L."/>
            <person name="du Plessis D."/>
            <person name="Fuchs T."/>
            <person name="Gasser K."/>
            <person name="Kramer D."/>
            <person name="Li W."/>
            <person name="Munsamy K."/>
            <person name="Piso A."/>
            <person name="Price J.L."/>
            <person name="Sonnekus B."/>
            <person name="Thomas C."/>
            <person name="van der Nest A."/>
            <person name="van Dijk A."/>
            <person name="van Heerden A."/>
            <person name="van Vuuren N."/>
            <person name="Yilmaz N."/>
            <person name="Duong T.A."/>
            <person name="van der Merwe N.A."/>
            <person name="Wingfield M.J."/>
            <person name="Wingfield B.D."/>
        </authorList>
    </citation>
    <scope>NUCLEOTIDE SEQUENCE [LARGE SCALE GENOMIC DNA]</scope>
    <source>
        <strain evidence="10 11">CMW 5346</strain>
    </source>
</reference>
<evidence type="ECO:0000313" key="10">
    <source>
        <dbReference type="EMBL" id="KAL1891033.1"/>
    </source>
</evidence>
<feature type="region of interest" description="Disordered" evidence="9">
    <location>
        <begin position="118"/>
        <end position="191"/>
    </location>
</feature>
<keyword evidence="11" id="KW-1185">Reference proteome</keyword>
<comment type="catalytic activity">
    <reaction evidence="8">
        <text>[RNA] containing guanosine + H2O = an [RNA fragment]-3'-guanosine-3'-phosphate + a 5'-hydroxy-ribonucleotide-3'-[RNA fragment].</text>
        <dbReference type="EC" id="4.6.1.24"/>
    </reaction>
</comment>
<proteinExistence type="inferred from homology"/>
<dbReference type="InterPro" id="IPR016191">
    <property type="entry name" value="Ribonuclease/ribotoxin"/>
</dbReference>
<evidence type="ECO:0000256" key="9">
    <source>
        <dbReference type="SAM" id="MobiDB-lite"/>
    </source>
</evidence>
<dbReference type="PANTHER" id="PTHR42104:SF1">
    <property type="entry name" value="EXTRACELLULAR GUANYL-SPECIFIC RIBONUCLEASE RNTA (AFU_ORTHOLOGUE AFUA_4G03230)"/>
    <property type="match status" value="1"/>
</dbReference>
<keyword evidence="4" id="KW-0255">Endonuclease</keyword>
<comment type="caution">
    <text evidence="10">The sequence shown here is derived from an EMBL/GenBank/DDBJ whole genome shotgun (WGS) entry which is preliminary data.</text>
</comment>
<dbReference type="InterPro" id="IPR000026">
    <property type="entry name" value="N1-like"/>
</dbReference>
<accession>A0ABR3YRW5</accession>
<evidence type="ECO:0000313" key="11">
    <source>
        <dbReference type="Proteomes" id="UP001583186"/>
    </source>
</evidence>
<dbReference type="Pfam" id="PF00545">
    <property type="entry name" value="Ribonuclease"/>
    <property type="match status" value="1"/>
</dbReference>
<dbReference type="SUPFAM" id="SSF53933">
    <property type="entry name" value="Microbial ribonucleases"/>
    <property type="match status" value="1"/>
</dbReference>
<keyword evidence="7" id="KW-0456">Lyase</keyword>
<evidence type="ECO:0000256" key="4">
    <source>
        <dbReference type="ARBA" id="ARBA00022759"/>
    </source>
</evidence>
<sequence>MAEHTIYYSPSFSEATHKATFTRDQINAAIGQALLLLKEGKQIGESKFPHAYKTYPLPASAGKHAQPPIFEFPILLDGSLYKGHHSPGPDRVVFGSVATDYASADYVGIAGVGPDGAGATAPSTPGGTGSGSYTPHIFRDTSVNRGSGDGSGHSHTGHHHDHEGKTATPPLTPPDERELISAEDVTIHFSD</sequence>
<protein>
    <recommendedName>
        <fullName evidence="2">ribonuclease T1</fullName>
        <ecNumber evidence="2">4.6.1.24</ecNumber>
    </recommendedName>
</protein>
<dbReference type="Gene3D" id="3.10.450.30">
    <property type="entry name" value="Microbial ribonucleases"/>
    <property type="match status" value="1"/>
</dbReference>
<keyword evidence="5" id="KW-0378">Hydrolase</keyword>
<keyword evidence="6" id="KW-1015">Disulfide bond</keyword>